<feature type="compositionally biased region" description="Low complexity" evidence="10">
    <location>
        <begin position="545"/>
        <end position="555"/>
    </location>
</feature>
<dbReference type="GO" id="GO:0008270">
    <property type="term" value="F:zinc ion binding"/>
    <property type="evidence" value="ECO:0007669"/>
    <property type="project" value="UniProtKB-KW"/>
</dbReference>
<evidence type="ECO:0000259" key="11">
    <source>
        <dbReference type="PROSITE" id="PS51030"/>
    </source>
</evidence>
<comment type="subcellular location">
    <subcellularLocation>
        <location evidence="1">Nucleus</location>
    </subcellularLocation>
</comment>
<dbReference type="Proteomes" id="UP000762676">
    <property type="component" value="Unassembled WGS sequence"/>
</dbReference>
<evidence type="ECO:0000256" key="5">
    <source>
        <dbReference type="ARBA" id="ARBA00023015"/>
    </source>
</evidence>
<evidence type="ECO:0000256" key="1">
    <source>
        <dbReference type="ARBA" id="ARBA00004123"/>
    </source>
</evidence>
<feature type="region of interest" description="Disordered" evidence="10">
    <location>
        <begin position="305"/>
        <end position="472"/>
    </location>
</feature>
<protein>
    <submittedName>
        <fullName evidence="12">Nuclear receptor ROR-beta</fullName>
    </submittedName>
</protein>
<feature type="compositionally biased region" description="Low complexity" evidence="10">
    <location>
        <begin position="355"/>
        <end position="401"/>
    </location>
</feature>
<evidence type="ECO:0000256" key="2">
    <source>
        <dbReference type="ARBA" id="ARBA00022723"/>
    </source>
</evidence>
<feature type="domain" description="Nuclear receptor" evidence="11">
    <location>
        <begin position="56"/>
        <end position="134"/>
    </location>
</feature>
<evidence type="ECO:0000256" key="4">
    <source>
        <dbReference type="ARBA" id="ARBA00022833"/>
    </source>
</evidence>
<dbReference type="PROSITE" id="PS51030">
    <property type="entry name" value="NUCLEAR_REC_DBD_2"/>
    <property type="match status" value="1"/>
</dbReference>
<keyword evidence="2" id="KW-0479">Metal-binding</keyword>
<evidence type="ECO:0000256" key="7">
    <source>
        <dbReference type="ARBA" id="ARBA00023163"/>
    </source>
</evidence>
<evidence type="ECO:0000256" key="3">
    <source>
        <dbReference type="ARBA" id="ARBA00022771"/>
    </source>
</evidence>
<dbReference type="PRINTS" id="PR00047">
    <property type="entry name" value="STROIDFINGER"/>
</dbReference>
<gene>
    <name evidence="12" type="ORF">ElyMa_003148400</name>
</gene>
<feature type="region of interest" description="Disordered" evidence="10">
    <location>
        <begin position="495"/>
        <end position="514"/>
    </location>
</feature>
<feature type="compositionally biased region" description="Low complexity" evidence="10">
    <location>
        <begin position="441"/>
        <end position="450"/>
    </location>
</feature>
<keyword evidence="5" id="KW-0805">Transcription regulation</keyword>
<dbReference type="InterPro" id="IPR001628">
    <property type="entry name" value="Znf_hrmn_rcpt"/>
</dbReference>
<dbReference type="EMBL" id="BMAT01006488">
    <property type="protein sequence ID" value="GFS13869.1"/>
    <property type="molecule type" value="Genomic_DNA"/>
</dbReference>
<feature type="region of interest" description="Disordered" evidence="10">
    <location>
        <begin position="526"/>
        <end position="562"/>
    </location>
</feature>
<keyword evidence="4" id="KW-0862">Zinc</keyword>
<name>A0AAV4IVY7_9GAST</name>
<dbReference type="CDD" id="cd06916">
    <property type="entry name" value="NR_DBD_like"/>
    <property type="match status" value="1"/>
</dbReference>
<evidence type="ECO:0000256" key="6">
    <source>
        <dbReference type="ARBA" id="ARBA00023125"/>
    </source>
</evidence>
<dbReference type="PROSITE" id="PS00031">
    <property type="entry name" value="NUCLEAR_REC_DBD_1"/>
    <property type="match status" value="1"/>
</dbReference>
<dbReference type="AlphaFoldDB" id="A0AAV4IVY7"/>
<dbReference type="GO" id="GO:0000978">
    <property type="term" value="F:RNA polymerase II cis-regulatory region sequence-specific DNA binding"/>
    <property type="evidence" value="ECO:0007669"/>
    <property type="project" value="TreeGrafter"/>
</dbReference>
<dbReference type="PANTHER" id="PTHR45805">
    <property type="entry name" value="NUCLEAR HORMONE RECEPTOR HR3-RELATED"/>
    <property type="match status" value="1"/>
</dbReference>
<evidence type="ECO:0000313" key="13">
    <source>
        <dbReference type="Proteomes" id="UP000762676"/>
    </source>
</evidence>
<dbReference type="GO" id="GO:0004879">
    <property type="term" value="F:nuclear receptor activity"/>
    <property type="evidence" value="ECO:0007669"/>
    <property type="project" value="TreeGrafter"/>
</dbReference>
<keyword evidence="7" id="KW-0804">Transcription</keyword>
<dbReference type="Gene3D" id="3.30.50.10">
    <property type="entry name" value="Erythroid Transcription Factor GATA-1, subunit A"/>
    <property type="match status" value="1"/>
</dbReference>
<dbReference type="GO" id="GO:0005634">
    <property type="term" value="C:nucleus"/>
    <property type="evidence" value="ECO:0007669"/>
    <property type="project" value="UniProtKB-SubCell"/>
</dbReference>
<dbReference type="SUPFAM" id="SSF57716">
    <property type="entry name" value="Glucocorticoid receptor-like (DNA-binding domain)"/>
    <property type="match status" value="1"/>
</dbReference>
<proteinExistence type="predicted"/>
<keyword evidence="9" id="KW-0539">Nucleus</keyword>
<organism evidence="12 13">
    <name type="scientific">Elysia marginata</name>
    <dbReference type="NCBI Taxonomy" id="1093978"/>
    <lineage>
        <taxon>Eukaryota</taxon>
        <taxon>Metazoa</taxon>
        <taxon>Spiralia</taxon>
        <taxon>Lophotrochozoa</taxon>
        <taxon>Mollusca</taxon>
        <taxon>Gastropoda</taxon>
        <taxon>Heterobranchia</taxon>
        <taxon>Euthyneura</taxon>
        <taxon>Panpulmonata</taxon>
        <taxon>Sacoglossa</taxon>
        <taxon>Placobranchoidea</taxon>
        <taxon>Plakobranchidae</taxon>
        <taxon>Elysia</taxon>
    </lineage>
</organism>
<sequence>MCTEIDLQPLVDPDLLSVSQVTTCVCGEGKGGCVEGSAVQNLSAQAAAAAAAAGSSLKCLVCGDKSSGVHYGVLACEGCKGFFRRALQNVGDPARKKCFYNKSCDINMQTRNRCQHCRLQKCLALGMSRAAAKLGRRSRKMREMIRTIEDTQTEQALHGLLSLNPPDYQQQQQHEGEREVEPGGQEDPEAPNAHLSMAALSELVKQRSVAAVTAVSAASGQLIGQPMVASPHHPPPAPQHASAALLMAQSELMDPLTAAAAQSRLVAAAAIDPEVKSRIMKALMQQAGMSGDAVLPGGMASAVTAVDRRDRDRDSLEHEEKPLMLTVDHRGSPLGTSNSFPSRHPAQHNDPVMQSSNLPLSSSPASVASASSSSTSLAHLVETKRSNSGSSSPHDSSAFPSHQDPQYRHSHRGHHSHDAAEVLPIPSRAFSSADPNHHYHQQTQQQPTHPSLAPHAYLGSRDSNSSSNNGRHAQDVAYLAPPGSSRLLVKEEEIEGAESAGGDVRGRPGGPTRRTLENLVSQLMTGPADHHKVTSSSFPVPPGPASSSASSQSSSHHLHPPYNINIALPETGEDASAAVSNKQLLFNVFLFFSYLYDPLTGVQAFGFYK</sequence>
<dbReference type="Pfam" id="PF00105">
    <property type="entry name" value="zf-C4"/>
    <property type="match status" value="1"/>
</dbReference>
<accession>A0AAV4IVY7</accession>
<reference evidence="12 13" key="1">
    <citation type="journal article" date="2021" name="Elife">
        <title>Chloroplast acquisition without the gene transfer in kleptoplastic sea slugs, Plakobranchus ocellatus.</title>
        <authorList>
            <person name="Maeda T."/>
            <person name="Takahashi S."/>
            <person name="Yoshida T."/>
            <person name="Shimamura S."/>
            <person name="Takaki Y."/>
            <person name="Nagai Y."/>
            <person name="Toyoda A."/>
            <person name="Suzuki Y."/>
            <person name="Arimoto A."/>
            <person name="Ishii H."/>
            <person name="Satoh N."/>
            <person name="Nishiyama T."/>
            <person name="Hasebe M."/>
            <person name="Maruyama T."/>
            <person name="Minagawa J."/>
            <person name="Obokata J."/>
            <person name="Shigenobu S."/>
        </authorList>
    </citation>
    <scope>NUCLEOTIDE SEQUENCE [LARGE SCALE GENOMIC DNA]</scope>
</reference>
<dbReference type="PANTHER" id="PTHR45805:SF2">
    <property type="entry name" value="NUCLEAR HORMONE RECEPTOR HR3-RELATED"/>
    <property type="match status" value="1"/>
</dbReference>
<evidence type="ECO:0000256" key="8">
    <source>
        <dbReference type="ARBA" id="ARBA00023170"/>
    </source>
</evidence>
<keyword evidence="8 12" id="KW-0675">Receptor</keyword>
<dbReference type="SMART" id="SM00399">
    <property type="entry name" value="ZnF_C4"/>
    <property type="match status" value="1"/>
</dbReference>
<comment type="caution">
    <text evidence="12">The sequence shown here is derived from an EMBL/GenBank/DDBJ whole genome shotgun (WGS) entry which is preliminary data.</text>
</comment>
<evidence type="ECO:0000313" key="12">
    <source>
        <dbReference type="EMBL" id="GFS13869.1"/>
    </source>
</evidence>
<keyword evidence="3" id="KW-0863">Zinc-finger</keyword>
<feature type="region of interest" description="Disordered" evidence="10">
    <location>
        <begin position="164"/>
        <end position="191"/>
    </location>
</feature>
<dbReference type="InterPro" id="IPR013088">
    <property type="entry name" value="Znf_NHR/GATA"/>
</dbReference>
<evidence type="ECO:0000256" key="9">
    <source>
        <dbReference type="ARBA" id="ARBA00023242"/>
    </source>
</evidence>
<feature type="compositionally biased region" description="Basic and acidic residues" evidence="10">
    <location>
        <begin position="306"/>
        <end position="331"/>
    </location>
</feature>
<keyword evidence="6" id="KW-0238">DNA-binding</keyword>
<keyword evidence="13" id="KW-1185">Reference proteome</keyword>
<evidence type="ECO:0000256" key="10">
    <source>
        <dbReference type="SAM" id="MobiDB-lite"/>
    </source>
</evidence>